<dbReference type="AlphaFoldDB" id="A0A9Q5ZGP4"/>
<gene>
    <name evidence="1" type="ORF">VF08_01295</name>
</gene>
<accession>A0A9Q5ZGP4</accession>
<sequence length="257" mass="30384">MSNLPPLRVEEARNFCCCSLYQNREICIYAGGGSKTQHDMYWAYIIYDSNGDRLAYEYLPESCLDVVDALEFCRAIIDKWDAPLSYEDMRLWRDICEYLNTRRNLVSSELISIRVPGCSYLVGYDRTHRQKLWNKYKIQFITYKKFSNKHQGWALKGNWEDKIDFLEQVYILGRDEDILPRPWLDKWAKKQEAKKYQDLTSALKVIERDLDNIHKCHKLTQDGVFDYFQNNTFVLKNLLGNLGSRCKQAKSLLSELL</sequence>
<dbReference type="EMBL" id="LAHD01000002">
    <property type="protein sequence ID" value="PHK07263.1"/>
    <property type="molecule type" value="Genomic_DNA"/>
</dbReference>
<evidence type="ECO:0000313" key="1">
    <source>
        <dbReference type="EMBL" id="PHK07263.1"/>
    </source>
</evidence>
<protein>
    <submittedName>
        <fullName evidence="1">Uncharacterized protein</fullName>
    </submittedName>
</protein>
<comment type="caution">
    <text evidence="1">The sequence shown here is derived from an EMBL/GenBank/DDBJ whole genome shotgun (WGS) entry which is preliminary data.</text>
</comment>
<evidence type="ECO:0000313" key="2">
    <source>
        <dbReference type="Proteomes" id="UP000222310"/>
    </source>
</evidence>
<reference evidence="1 2" key="1">
    <citation type="submission" date="2015-02" db="EMBL/GenBank/DDBJ databases">
        <title>Nostoc linckia genome annotation.</title>
        <authorList>
            <person name="Zhou Z."/>
        </authorList>
    </citation>
    <scope>NUCLEOTIDE SEQUENCE [LARGE SCALE GENOMIC DNA]</scope>
    <source>
        <strain evidence="2">z8</strain>
    </source>
</reference>
<organism evidence="1 2">
    <name type="scientific">Nostoc linckia z8</name>
    <dbReference type="NCBI Taxonomy" id="1628746"/>
    <lineage>
        <taxon>Bacteria</taxon>
        <taxon>Bacillati</taxon>
        <taxon>Cyanobacteriota</taxon>
        <taxon>Cyanophyceae</taxon>
        <taxon>Nostocales</taxon>
        <taxon>Nostocaceae</taxon>
        <taxon>Nostoc</taxon>
    </lineage>
</organism>
<dbReference type="Proteomes" id="UP000222310">
    <property type="component" value="Unassembled WGS sequence"/>
</dbReference>
<proteinExistence type="predicted"/>
<name>A0A9Q5ZGP4_NOSLI</name>